<gene>
    <name evidence="3" type="ORF">TraAM80_00674</name>
</gene>
<evidence type="ECO:0000313" key="3">
    <source>
        <dbReference type="EMBL" id="RNF11840.1"/>
    </source>
</evidence>
<protein>
    <submittedName>
        <fullName evidence="3">Putative TPR-repeat-containing chaperone protein DNAJ</fullName>
    </submittedName>
</protein>
<dbReference type="SUPFAM" id="SSF46565">
    <property type="entry name" value="Chaperone J-domain"/>
    <property type="match status" value="1"/>
</dbReference>
<keyword evidence="1" id="KW-0802">TPR repeat</keyword>
<dbReference type="SUPFAM" id="SSF48452">
    <property type="entry name" value="TPR-like"/>
    <property type="match status" value="3"/>
</dbReference>
<dbReference type="SMART" id="SM00028">
    <property type="entry name" value="TPR"/>
    <property type="match status" value="7"/>
</dbReference>
<dbReference type="Gene3D" id="1.25.40.10">
    <property type="entry name" value="Tetratricopeptide repeat domain"/>
    <property type="match status" value="3"/>
</dbReference>
<feature type="repeat" description="TPR" evidence="1">
    <location>
        <begin position="248"/>
        <end position="281"/>
    </location>
</feature>
<proteinExistence type="predicted"/>
<dbReference type="Proteomes" id="UP000283634">
    <property type="component" value="Unassembled WGS sequence"/>
</dbReference>
<sequence>MKGETREALPQWTELRDVGNNAFKAGDFDSAITHYTQAIKINPEEASLFSNRSAAYIKKNGFEAAARDAAAAIAVDKTFVKAYSRLHNAYCNLGNFHEAAQRLSEGVEALKTSGASEEDIRHVRELYLSADEGRKAVEDGRRLLEERNFAAAERSLASTARSFPDCAPVAFMFGEARAMQQPEEVNRTLVRFAQAYAQDPYYLYVRAIANYYRGQDGFKTAQNILRQAVELDPDNPKVSALLKKIRVIEFHKETGNAAYKEKRYRDAINAYTSALDMDATNVRMVATLRANQAAAKMELKEYSSAVLDCDFAINNGLSTAKLFARRARIHEALNNYDDALRDIQKATEMDASYGRELQRIKASAKKAKRKDYYKILDLTPNENDGAQIKRAYKKACLQWHPDKWAHASQEQKTHAEKMFKEVGEAFSILSDPQKKRMYDNGMLDNAVEGAGGSGPGSSGFMGQDDALMHMFNRMFHTGGGVPMGFDFSGASQGHRQQQQQQTGFTFHFF</sequence>
<reference evidence="3 4" key="1">
    <citation type="journal article" date="2018" name="BMC Genomics">
        <title>Genomic comparison of Trypanosoma conorhini and Trypanosoma rangeli to Trypanosoma cruzi strains of high and low virulence.</title>
        <authorList>
            <person name="Bradwell K.R."/>
            <person name="Koparde V.N."/>
            <person name="Matveyev A.V."/>
            <person name="Serrano M.G."/>
            <person name="Alves J.M."/>
            <person name="Parikh H."/>
            <person name="Huang B."/>
            <person name="Lee V."/>
            <person name="Espinosa-Alvarez O."/>
            <person name="Ortiz P.A."/>
            <person name="Costa-Martins A.G."/>
            <person name="Teixeira M.M."/>
            <person name="Buck G.A."/>
        </authorList>
    </citation>
    <scope>NUCLEOTIDE SEQUENCE [LARGE SCALE GENOMIC DNA]</scope>
    <source>
        <strain evidence="3 4">AM80</strain>
    </source>
</reference>
<dbReference type="InterPro" id="IPR011990">
    <property type="entry name" value="TPR-like_helical_dom_sf"/>
</dbReference>
<feature type="repeat" description="TPR" evidence="1">
    <location>
        <begin position="320"/>
        <end position="353"/>
    </location>
</feature>
<evidence type="ECO:0000259" key="2">
    <source>
        <dbReference type="PROSITE" id="PS50076"/>
    </source>
</evidence>
<dbReference type="OrthoDB" id="249956at2759"/>
<dbReference type="GeneID" id="40324607"/>
<feature type="domain" description="J" evidence="2">
    <location>
        <begin position="371"/>
        <end position="442"/>
    </location>
</feature>
<dbReference type="InterPro" id="IPR052758">
    <property type="entry name" value="SRC_co-chaperone"/>
</dbReference>
<dbReference type="InterPro" id="IPR036869">
    <property type="entry name" value="J_dom_sf"/>
</dbReference>
<dbReference type="PANTHER" id="PTHR44200:SF1">
    <property type="entry name" value="DNAJ HOMOLOG SUBFAMILY C MEMBER 7"/>
    <property type="match status" value="1"/>
</dbReference>
<dbReference type="Pfam" id="PF00226">
    <property type="entry name" value="DnaJ"/>
    <property type="match status" value="1"/>
</dbReference>
<dbReference type="InterPro" id="IPR018253">
    <property type="entry name" value="DnaJ_domain_CS"/>
</dbReference>
<dbReference type="RefSeq" id="XP_029242404.1">
    <property type="nucleotide sequence ID" value="XM_029377745.1"/>
</dbReference>
<dbReference type="SMART" id="SM00271">
    <property type="entry name" value="DnaJ"/>
    <property type="match status" value="1"/>
</dbReference>
<dbReference type="PRINTS" id="PR00625">
    <property type="entry name" value="JDOMAIN"/>
</dbReference>
<comment type="caution">
    <text evidence="3">The sequence shown here is derived from an EMBL/GenBank/DDBJ whole genome shotgun (WGS) entry which is preliminary data.</text>
</comment>
<dbReference type="AlphaFoldDB" id="A0A422P289"/>
<dbReference type="VEuPathDB" id="TriTrypDB:TRSC58_05675"/>
<dbReference type="Pfam" id="PF13181">
    <property type="entry name" value="TPR_8"/>
    <property type="match status" value="1"/>
</dbReference>
<evidence type="ECO:0000256" key="1">
    <source>
        <dbReference type="PROSITE-ProRule" id="PRU00339"/>
    </source>
</evidence>
<dbReference type="OMA" id="KMANTFM"/>
<dbReference type="InterPro" id="IPR001623">
    <property type="entry name" value="DnaJ_domain"/>
</dbReference>
<evidence type="ECO:0000313" key="4">
    <source>
        <dbReference type="Proteomes" id="UP000283634"/>
    </source>
</evidence>
<dbReference type="InterPro" id="IPR019734">
    <property type="entry name" value="TPR_rpt"/>
</dbReference>
<dbReference type="PANTHER" id="PTHR44200">
    <property type="entry name" value="DNAJ HOMOLOG SUBFAMILY C MEMBER 7"/>
    <property type="match status" value="1"/>
</dbReference>
<name>A0A422P289_TRYRA</name>
<dbReference type="Pfam" id="PF13414">
    <property type="entry name" value="TPR_11"/>
    <property type="match status" value="1"/>
</dbReference>
<dbReference type="Gene3D" id="1.10.287.110">
    <property type="entry name" value="DnaJ domain"/>
    <property type="match status" value="1"/>
</dbReference>
<dbReference type="PROSITE" id="PS50076">
    <property type="entry name" value="DNAJ_2"/>
    <property type="match status" value="1"/>
</dbReference>
<accession>A0A422P289</accession>
<keyword evidence="4" id="KW-1185">Reference proteome</keyword>
<dbReference type="PROSITE" id="PS50005">
    <property type="entry name" value="TPR"/>
    <property type="match status" value="3"/>
</dbReference>
<dbReference type="PROSITE" id="PS00636">
    <property type="entry name" value="DNAJ_1"/>
    <property type="match status" value="1"/>
</dbReference>
<dbReference type="EMBL" id="MKGL01000012">
    <property type="protein sequence ID" value="RNF11840.1"/>
    <property type="molecule type" value="Genomic_DNA"/>
</dbReference>
<organism evidence="3 4">
    <name type="scientific">Trypanosoma rangeli</name>
    <dbReference type="NCBI Taxonomy" id="5698"/>
    <lineage>
        <taxon>Eukaryota</taxon>
        <taxon>Discoba</taxon>
        <taxon>Euglenozoa</taxon>
        <taxon>Kinetoplastea</taxon>
        <taxon>Metakinetoplastina</taxon>
        <taxon>Trypanosomatida</taxon>
        <taxon>Trypanosomatidae</taxon>
        <taxon>Trypanosoma</taxon>
        <taxon>Herpetosoma</taxon>
    </lineage>
</organism>
<dbReference type="CDD" id="cd06257">
    <property type="entry name" value="DnaJ"/>
    <property type="match status" value="1"/>
</dbReference>
<feature type="repeat" description="TPR" evidence="1">
    <location>
        <begin position="12"/>
        <end position="45"/>
    </location>
</feature>